<accession>F3GS43</accession>
<proteinExistence type="predicted"/>
<dbReference type="AlphaFoldDB" id="F3GS43"/>
<dbReference type="Proteomes" id="UP000004986">
    <property type="component" value="Unassembled WGS sequence"/>
</dbReference>
<gene>
    <name evidence="1" type="ORF">PSYPI_48822</name>
</gene>
<protein>
    <submittedName>
        <fullName evidence="1">Uncharacterized protein</fullName>
    </submittedName>
</protein>
<feature type="non-terminal residue" evidence="1">
    <location>
        <position position="1"/>
    </location>
</feature>
<comment type="caution">
    <text evidence="1">The sequence shown here is derived from an EMBL/GenBank/DDBJ whole genome shotgun (WGS) entry which is preliminary data.</text>
</comment>
<sequence>PLYAITPASADNRADFRISQRGVEVGEPLFIGPRL</sequence>
<name>F3GS43_PSESJ</name>
<dbReference type="HOGENOM" id="CLU_3370394_0_0_6"/>
<evidence type="ECO:0000313" key="1">
    <source>
        <dbReference type="EMBL" id="EGH49896.1"/>
    </source>
</evidence>
<feature type="non-terminal residue" evidence="1">
    <location>
        <position position="35"/>
    </location>
</feature>
<reference evidence="1 2" key="1">
    <citation type="journal article" date="2011" name="PLoS Pathog.">
        <title>Dynamic evolution of pathogenicity revealed by sequencing and comparative genomics of 19 Pseudomonas syringae isolates.</title>
        <authorList>
            <person name="Baltrus D.A."/>
            <person name="Nishimura M.T."/>
            <person name="Romanchuk A."/>
            <person name="Chang J.H."/>
            <person name="Mukhtar M.S."/>
            <person name="Cherkis K."/>
            <person name="Roach J."/>
            <person name="Grant S.R."/>
            <person name="Jones C.D."/>
            <person name="Dangl J.L."/>
        </authorList>
    </citation>
    <scope>NUCLEOTIDE SEQUENCE [LARGE SCALE GENOMIC DNA]</scope>
    <source>
        <strain evidence="1 2">1704B</strain>
    </source>
</reference>
<evidence type="ECO:0000313" key="2">
    <source>
        <dbReference type="Proteomes" id="UP000004986"/>
    </source>
</evidence>
<dbReference type="EMBL" id="AEAI01004867">
    <property type="protein sequence ID" value="EGH49896.1"/>
    <property type="molecule type" value="Genomic_DNA"/>
</dbReference>
<organism evidence="1 2">
    <name type="scientific">Pseudomonas syringae pv. pisi str. 1704B</name>
    <dbReference type="NCBI Taxonomy" id="629263"/>
    <lineage>
        <taxon>Bacteria</taxon>
        <taxon>Pseudomonadati</taxon>
        <taxon>Pseudomonadota</taxon>
        <taxon>Gammaproteobacteria</taxon>
        <taxon>Pseudomonadales</taxon>
        <taxon>Pseudomonadaceae</taxon>
        <taxon>Pseudomonas</taxon>
        <taxon>Pseudomonas syringae</taxon>
    </lineage>
</organism>
<keyword evidence="2" id="KW-1185">Reference proteome</keyword>